<evidence type="ECO:0000313" key="2">
    <source>
        <dbReference type="Proteomes" id="UP000654075"/>
    </source>
</evidence>
<comment type="caution">
    <text evidence="1">The sequence shown here is derived from an EMBL/GenBank/DDBJ whole genome shotgun (WGS) entry which is preliminary data.</text>
</comment>
<protein>
    <submittedName>
        <fullName evidence="1">Uncharacterized protein</fullName>
    </submittedName>
</protein>
<gene>
    <name evidence="1" type="ORF">PGLA1383_LOCUS57912</name>
</gene>
<evidence type="ECO:0000313" key="1">
    <source>
        <dbReference type="EMBL" id="CAE8643594.1"/>
    </source>
</evidence>
<sequence length="298" mass="34135">MAAGTRLPILQPAALAARRSGIRLPRCRQLLSLAVLAVASCTRCRLAFVEVLRPSLFDRDAFRETRVARHVSKHGHQSDGVVLIRPKAFGFQPGDRPNVREMQPVVPGFSKSKQSFMDKSMDGKPVSEVFMRFEGKTPWKLVGEVVSDQGVYEEAVRAQWPLLIEHSYYLFRKVRFWLPTEFPIQFGYSDANAEIVQVTKGPLPLGTDPLELKAMLHRCGFLGAKKPRFWRHMHSNVKDKYESKKDHHRKNPRMMDRKYNTKLEAHKWFDPRKYKGRYMQVQKGKSKGGIVTGTGASR</sequence>
<organism evidence="1 2">
    <name type="scientific">Polarella glacialis</name>
    <name type="common">Dinoflagellate</name>
    <dbReference type="NCBI Taxonomy" id="89957"/>
    <lineage>
        <taxon>Eukaryota</taxon>
        <taxon>Sar</taxon>
        <taxon>Alveolata</taxon>
        <taxon>Dinophyceae</taxon>
        <taxon>Suessiales</taxon>
        <taxon>Suessiaceae</taxon>
        <taxon>Polarella</taxon>
    </lineage>
</organism>
<dbReference type="AlphaFoldDB" id="A0A813I1S7"/>
<dbReference type="EMBL" id="CAJNNV010033403">
    <property type="protein sequence ID" value="CAE8643594.1"/>
    <property type="molecule type" value="Genomic_DNA"/>
</dbReference>
<dbReference type="OrthoDB" id="410423at2759"/>
<proteinExistence type="predicted"/>
<reference evidence="1" key="1">
    <citation type="submission" date="2021-02" db="EMBL/GenBank/DDBJ databases">
        <authorList>
            <person name="Dougan E. K."/>
            <person name="Rhodes N."/>
            <person name="Thang M."/>
            <person name="Chan C."/>
        </authorList>
    </citation>
    <scope>NUCLEOTIDE SEQUENCE</scope>
</reference>
<keyword evidence="2" id="KW-1185">Reference proteome</keyword>
<name>A0A813I1S7_POLGL</name>
<accession>A0A813I1S7</accession>
<dbReference type="Proteomes" id="UP000654075">
    <property type="component" value="Unassembled WGS sequence"/>
</dbReference>
<dbReference type="OMA" id="WLMKREY"/>